<keyword evidence="2" id="KW-1185">Reference proteome</keyword>
<protein>
    <submittedName>
        <fullName evidence="1">Uncharacterized protein</fullName>
    </submittedName>
</protein>
<evidence type="ECO:0000313" key="1">
    <source>
        <dbReference type="EMBL" id="MEX1662229.1"/>
    </source>
</evidence>
<name>A0ABV3TN55_9RHOB</name>
<gene>
    <name evidence="1" type="ORF">AB4874_11305</name>
</gene>
<accession>A0ABV3TN55</accession>
<evidence type="ECO:0000313" key="2">
    <source>
        <dbReference type="Proteomes" id="UP001557465"/>
    </source>
</evidence>
<comment type="caution">
    <text evidence="1">The sequence shown here is derived from an EMBL/GenBank/DDBJ whole genome shotgun (WGS) entry which is preliminary data.</text>
</comment>
<reference evidence="1 2" key="1">
    <citation type="journal article" date="2011" name="Int. J. Syst. Evol. Microbiol.">
        <title>Zhongshania antarctica gen. nov., sp. nov. and Zhongshania guokunii sp. nov., gammaproteobacteria respectively isolated from coastal attached (fast) ice and surface seawater of the Antarctic.</title>
        <authorList>
            <person name="Li H.J."/>
            <person name="Zhang X.Y."/>
            <person name="Chen C.X."/>
            <person name="Zhang Y.J."/>
            <person name="Gao Z.M."/>
            <person name="Yu Y."/>
            <person name="Chen X.L."/>
            <person name="Chen B."/>
            <person name="Zhang Y.Z."/>
        </authorList>
    </citation>
    <scope>NUCLEOTIDE SEQUENCE [LARGE SCALE GENOMIC DNA]</scope>
    <source>
        <strain evidence="1 2">15-R06ZXC-3</strain>
    </source>
</reference>
<dbReference type="RefSeq" id="WP_368392071.1">
    <property type="nucleotide sequence ID" value="NZ_JBFRYC010000006.1"/>
</dbReference>
<dbReference type="EMBL" id="JBFRYC010000006">
    <property type="protein sequence ID" value="MEX1662229.1"/>
    <property type="molecule type" value="Genomic_DNA"/>
</dbReference>
<sequence>MGVRQDPKAYPDRRGDLNLFKAEAALARAAQSVDTVEVVDKQARYSDCAIDMFTEFGPAV</sequence>
<proteinExistence type="predicted"/>
<dbReference type="Proteomes" id="UP001557465">
    <property type="component" value="Unassembled WGS sequence"/>
</dbReference>
<organism evidence="1 2">
    <name type="scientific">Thioclava arctica</name>
    <dbReference type="NCBI Taxonomy" id="3238301"/>
    <lineage>
        <taxon>Bacteria</taxon>
        <taxon>Pseudomonadati</taxon>
        <taxon>Pseudomonadota</taxon>
        <taxon>Alphaproteobacteria</taxon>
        <taxon>Rhodobacterales</taxon>
        <taxon>Paracoccaceae</taxon>
        <taxon>Thioclava</taxon>
    </lineage>
</organism>